<evidence type="ECO:0000256" key="7">
    <source>
        <dbReference type="ARBA" id="ARBA00024334"/>
    </source>
</evidence>
<evidence type="ECO:0000256" key="9">
    <source>
        <dbReference type="RuleBase" id="RU000304"/>
    </source>
</evidence>
<evidence type="ECO:0000256" key="10">
    <source>
        <dbReference type="SAM" id="MobiDB-lite"/>
    </source>
</evidence>
<dbReference type="SMART" id="SM00220">
    <property type="entry name" value="S_TKc"/>
    <property type="match status" value="1"/>
</dbReference>
<evidence type="ECO:0000313" key="13">
    <source>
        <dbReference type="EMBL" id="CBJ29288.1"/>
    </source>
</evidence>
<comment type="cofactor">
    <cofactor evidence="1">
        <name>Mg(2+)</name>
        <dbReference type="ChEBI" id="CHEBI:18420"/>
    </cofactor>
</comment>
<dbReference type="InterPro" id="IPR008271">
    <property type="entry name" value="Ser/Thr_kinase_AS"/>
</dbReference>
<evidence type="ECO:0000256" key="4">
    <source>
        <dbReference type="ARBA" id="ARBA00022741"/>
    </source>
</evidence>
<evidence type="ECO:0000256" key="6">
    <source>
        <dbReference type="ARBA" id="ARBA00022840"/>
    </source>
</evidence>
<dbReference type="InterPro" id="IPR000719">
    <property type="entry name" value="Prot_kinase_dom"/>
</dbReference>
<keyword evidence="6 8" id="KW-0067">ATP-binding</keyword>
<dbReference type="PANTHER" id="PTHR24349">
    <property type="entry name" value="SERINE/THREONINE-PROTEIN KINASE"/>
    <property type="match status" value="1"/>
</dbReference>
<evidence type="ECO:0000259" key="12">
    <source>
        <dbReference type="PROSITE" id="PS50222"/>
    </source>
</evidence>
<feature type="domain" description="EF-hand" evidence="12">
    <location>
        <begin position="306"/>
        <end position="341"/>
    </location>
</feature>
<dbReference type="SUPFAM" id="SSF47473">
    <property type="entry name" value="EF-hand"/>
    <property type="match status" value="1"/>
</dbReference>
<feature type="domain" description="Protein kinase" evidence="11">
    <location>
        <begin position="47"/>
        <end position="262"/>
    </location>
</feature>
<dbReference type="eggNOG" id="KOG0032">
    <property type="taxonomic scope" value="Eukaryota"/>
</dbReference>
<evidence type="ECO:0000256" key="8">
    <source>
        <dbReference type="PROSITE-ProRule" id="PRU10141"/>
    </source>
</evidence>
<dbReference type="EMBL" id="FN648013">
    <property type="protein sequence ID" value="CBJ29288.1"/>
    <property type="molecule type" value="Genomic_DNA"/>
</dbReference>
<feature type="binding site" evidence="8">
    <location>
        <position position="76"/>
    </location>
    <ligand>
        <name>ATP</name>
        <dbReference type="ChEBI" id="CHEBI:30616"/>
    </ligand>
</feature>
<dbReference type="EMBL" id="FN649737">
    <property type="protein sequence ID" value="CBJ29288.1"/>
    <property type="molecule type" value="Genomic_DNA"/>
</dbReference>
<keyword evidence="5 13" id="KW-0418">Kinase</keyword>
<evidence type="ECO:0000313" key="14">
    <source>
        <dbReference type="Proteomes" id="UP000002630"/>
    </source>
</evidence>
<feature type="compositionally biased region" description="Basic and acidic residues" evidence="10">
    <location>
        <begin position="10"/>
        <end position="24"/>
    </location>
</feature>
<name>D7FK83_ECTSI</name>
<sequence>MGNPVSKSQEFMEQRERSNTEYRKQGTLSMNLVREEFNRDIQEVYDLRSGELLGKGGFGTVRVVTHKATQNKYALKTIELKDVETVEQYEFLLNEIEIMKQLDHPNIARYKFRSEDETAKIVNKLINALRYCHDRNIAHRDIKLENICFESMADDAEVKLVDFGLSASFKDEQMRHDLVGSWAFMAPEVLQRAHHPQACDLWSMGVITYCLLAGFPPFRSVNLKGLKEQILYSYAKDFIQKLLKKDPQKRWTAQQAQHHAWLTKARSTKKNAKLSPKVVENLMHFKSLNLMKRVALGVVARTLEASEMRNLEQEFHKADIARSGEISIEDFRSVLLRSNQFQRKEVDEIFEGLDIGCSGRLSYTDFTAAALNRQHLDTRRLKYAFERLDHDNNGYLDYEDLMMTVGSDLSTEDVRTAIKQFDTDNRGKVSFE</sequence>
<dbReference type="InParanoid" id="D7FK83"/>
<dbReference type="AlphaFoldDB" id="D7FK83"/>
<feature type="region of interest" description="Disordered" evidence="10">
    <location>
        <begin position="1"/>
        <end position="24"/>
    </location>
</feature>
<dbReference type="InterPro" id="IPR011009">
    <property type="entry name" value="Kinase-like_dom_sf"/>
</dbReference>
<dbReference type="Gene3D" id="1.10.238.10">
    <property type="entry name" value="EF-hand"/>
    <property type="match status" value="2"/>
</dbReference>
<evidence type="ECO:0000256" key="5">
    <source>
        <dbReference type="ARBA" id="ARBA00022777"/>
    </source>
</evidence>
<protein>
    <submittedName>
        <fullName evidence="13">Calcium dependent protein kinase 4</fullName>
        <ecNumber evidence="13">2.7.11.1</ecNumber>
    </submittedName>
</protein>
<dbReference type="Pfam" id="PF13499">
    <property type="entry name" value="EF-hand_7"/>
    <property type="match status" value="2"/>
</dbReference>
<dbReference type="GO" id="GO:0005524">
    <property type="term" value="F:ATP binding"/>
    <property type="evidence" value="ECO:0007669"/>
    <property type="project" value="UniProtKB-UniRule"/>
</dbReference>
<dbReference type="CDD" id="cd00051">
    <property type="entry name" value="EFh"/>
    <property type="match status" value="1"/>
</dbReference>
<organism evidence="13 14">
    <name type="scientific">Ectocarpus siliculosus</name>
    <name type="common">Brown alga</name>
    <name type="synonym">Conferva siliculosa</name>
    <dbReference type="NCBI Taxonomy" id="2880"/>
    <lineage>
        <taxon>Eukaryota</taxon>
        <taxon>Sar</taxon>
        <taxon>Stramenopiles</taxon>
        <taxon>Ochrophyta</taxon>
        <taxon>PX clade</taxon>
        <taxon>Phaeophyceae</taxon>
        <taxon>Ectocarpales</taxon>
        <taxon>Ectocarpaceae</taxon>
        <taxon>Ectocarpus</taxon>
    </lineage>
</organism>
<dbReference type="GO" id="GO:0004674">
    <property type="term" value="F:protein serine/threonine kinase activity"/>
    <property type="evidence" value="ECO:0007669"/>
    <property type="project" value="UniProtKB-KW"/>
</dbReference>
<keyword evidence="2 9" id="KW-0723">Serine/threonine-protein kinase</keyword>
<evidence type="ECO:0000256" key="2">
    <source>
        <dbReference type="ARBA" id="ARBA00022527"/>
    </source>
</evidence>
<keyword evidence="3 13" id="KW-0808">Transferase</keyword>
<dbReference type="EC" id="2.7.11.1" evidence="13"/>
<dbReference type="OrthoDB" id="40902at2759"/>
<dbReference type="PROSITE" id="PS00108">
    <property type="entry name" value="PROTEIN_KINASE_ST"/>
    <property type="match status" value="1"/>
</dbReference>
<gene>
    <name evidence="13" type="primary">CDPK:7</name>
    <name evidence="13" type="ORF">Esi_0142_0030</name>
</gene>
<proteinExistence type="inferred from homology"/>
<dbReference type="PROSITE" id="PS50011">
    <property type="entry name" value="PROTEIN_KINASE_DOM"/>
    <property type="match status" value="1"/>
</dbReference>
<evidence type="ECO:0000259" key="11">
    <source>
        <dbReference type="PROSITE" id="PS50011"/>
    </source>
</evidence>
<dbReference type="InterPro" id="IPR050205">
    <property type="entry name" value="CDPK_Ser/Thr_kinases"/>
</dbReference>
<dbReference type="PROSITE" id="PS00107">
    <property type="entry name" value="PROTEIN_KINASE_ATP"/>
    <property type="match status" value="1"/>
</dbReference>
<dbReference type="Gene3D" id="1.10.510.10">
    <property type="entry name" value="Transferase(Phosphotransferase) domain 1"/>
    <property type="match status" value="2"/>
</dbReference>
<dbReference type="Proteomes" id="UP000002630">
    <property type="component" value="Linkage Group LG12"/>
</dbReference>
<dbReference type="SUPFAM" id="SSF56112">
    <property type="entry name" value="Protein kinase-like (PK-like)"/>
    <property type="match status" value="1"/>
</dbReference>
<keyword evidence="14" id="KW-1185">Reference proteome</keyword>
<keyword evidence="4 8" id="KW-0547">Nucleotide-binding</keyword>
<dbReference type="Pfam" id="PF00069">
    <property type="entry name" value="Pkinase"/>
    <property type="match status" value="2"/>
</dbReference>
<dbReference type="InterPro" id="IPR002048">
    <property type="entry name" value="EF_hand_dom"/>
</dbReference>
<dbReference type="PROSITE" id="PS50222">
    <property type="entry name" value="EF_HAND_2"/>
    <property type="match status" value="2"/>
</dbReference>
<accession>D7FK83</accession>
<dbReference type="STRING" id="2880.D7FK83"/>
<reference evidence="13 14" key="1">
    <citation type="journal article" date="2010" name="Nature">
        <title>The Ectocarpus genome and the independent evolution of multicellularity in brown algae.</title>
        <authorList>
            <person name="Cock J.M."/>
            <person name="Sterck L."/>
            <person name="Rouze P."/>
            <person name="Scornet D."/>
            <person name="Allen A.E."/>
            <person name="Amoutzias G."/>
            <person name="Anthouard V."/>
            <person name="Artiguenave F."/>
            <person name="Aury J.M."/>
            <person name="Badger J.H."/>
            <person name="Beszteri B."/>
            <person name="Billiau K."/>
            <person name="Bonnet E."/>
            <person name="Bothwell J.H."/>
            <person name="Bowler C."/>
            <person name="Boyen C."/>
            <person name="Brownlee C."/>
            <person name="Carrano C.J."/>
            <person name="Charrier B."/>
            <person name="Cho G.Y."/>
            <person name="Coelho S.M."/>
            <person name="Collen J."/>
            <person name="Corre E."/>
            <person name="Da Silva C."/>
            <person name="Delage L."/>
            <person name="Delaroque N."/>
            <person name="Dittami S.M."/>
            <person name="Doulbeau S."/>
            <person name="Elias M."/>
            <person name="Farnham G."/>
            <person name="Gachon C.M."/>
            <person name="Gschloessl B."/>
            <person name="Heesch S."/>
            <person name="Jabbari K."/>
            <person name="Jubin C."/>
            <person name="Kawai H."/>
            <person name="Kimura K."/>
            <person name="Kloareg B."/>
            <person name="Kupper F.C."/>
            <person name="Lang D."/>
            <person name="Le Bail A."/>
            <person name="Leblanc C."/>
            <person name="Lerouge P."/>
            <person name="Lohr M."/>
            <person name="Lopez P.J."/>
            <person name="Martens C."/>
            <person name="Maumus F."/>
            <person name="Michel G."/>
            <person name="Miranda-Saavedra D."/>
            <person name="Morales J."/>
            <person name="Moreau H."/>
            <person name="Motomura T."/>
            <person name="Nagasato C."/>
            <person name="Napoli C.A."/>
            <person name="Nelson D.R."/>
            <person name="Nyvall-Collen P."/>
            <person name="Peters A.F."/>
            <person name="Pommier C."/>
            <person name="Potin P."/>
            <person name="Poulain J."/>
            <person name="Quesneville H."/>
            <person name="Read B."/>
            <person name="Rensing S.A."/>
            <person name="Ritter A."/>
            <person name="Rousvoal S."/>
            <person name="Samanta M."/>
            <person name="Samson G."/>
            <person name="Schroeder D.C."/>
            <person name="Segurens B."/>
            <person name="Strittmatter M."/>
            <person name="Tonon T."/>
            <person name="Tregear J.W."/>
            <person name="Valentin K."/>
            <person name="von Dassow P."/>
            <person name="Yamagishi T."/>
            <person name="Van de Peer Y."/>
            <person name="Wincker P."/>
        </authorList>
    </citation>
    <scope>NUCLEOTIDE SEQUENCE [LARGE SCALE GENOMIC DNA]</scope>
    <source>
        <strain evidence="14">Ec32 / CCAP1310/4</strain>
    </source>
</reference>
<evidence type="ECO:0000256" key="1">
    <source>
        <dbReference type="ARBA" id="ARBA00001946"/>
    </source>
</evidence>
<evidence type="ECO:0000256" key="3">
    <source>
        <dbReference type="ARBA" id="ARBA00022679"/>
    </source>
</evidence>
<dbReference type="InterPro" id="IPR017441">
    <property type="entry name" value="Protein_kinase_ATP_BS"/>
</dbReference>
<dbReference type="GO" id="GO:0005509">
    <property type="term" value="F:calcium ion binding"/>
    <property type="evidence" value="ECO:0007669"/>
    <property type="project" value="InterPro"/>
</dbReference>
<dbReference type="SMART" id="SM00054">
    <property type="entry name" value="EFh"/>
    <property type="match status" value="3"/>
</dbReference>
<dbReference type="OMA" id="NEAYACK"/>
<comment type="similarity">
    <text evidence="7">Belongs to the protein kinase superfamily. Ser/Thr protein kinase family. CDPK subfamily.</text>
</comment>
<dbReference type="InterPro" id="IPR011992">
    <property type="entry name" value="EF-hand-dom_pair"/>
</dbReference>
<feature type="domain" description="EF-hand" evidence="12">
    <location>
        <begin position="409"/>
        <end position="432"/>
    </location>
</feature>